<keyword evidence="4" id="KW-1185">Reference proteome</keyword>
<gene>
    <name evidence="3" type="ORF">ARB_00276</name>
</gene>
<dbReference type="Proteomes" id="UP000008866">
    <property type="component" value="Unassembled WGS sequence"/>
</dbReference>
<dbReference type="HOGENOM" id="CLU_2026147_0_0_1"/>
<dbReference type="GeneID" id="9519494"/>
<evidence type="ECO:0000256" key="1">
    <source>
        <dbReference type="SAM" id="MobiDB-lite"/>
    </source>
</evidence>
<feature type="compositionally biased region" description="Acidic residues" evidence="1">
    <location>
        <begin position="55"/>
        <end position="65"/>
    </location>
</feature>
<reference evidence="4" key="1">
    <citation type="journal article" date="2011" name="Genome Biol.">
        <title>Comparative and functional genomics provide insights into the pathogenicity of dermatophytic fungi.</title>
        <authorList>
            <person name="Burmester A."/>
            <person name="Shelest E."/>
            <person name="Gloeckner G."/>
            <person name="Heddergott C."/>
            <person name="Schindler S."/>
            <person name="Staib P."/>
            <person name="Heidel A."/>
            <person name="Felder M."/>
            <person name="Petzold A."/>
            <person name="Szafranski K."/>
            <person name="Feuermann M."/>
            <person name="Pedruzzi I."/>
            <person name="Priebe S."/>
            <person name="Groth M."/>
            <person name="Winkler R."/>
            <person name="Li W."/>
            <person name="Kniemeyer O."/>
            <person name="Schroeckh V."/>
            <person name="Hertweck C."/>
            <person name="Hube B."/>
            <person name="White T.C."/>
            <person name="Platzer M."/>
            <person name="Guthke R."/>
            <person name="Heitman J."/>
            <person name="Woestemeyer J."/>
            <person name="Zipfel P.F."/>
            <person name="Monod M."/>
            <person name="Brakhage A.A."/>
        </authorList>
    </citation>
    <scope>NUCLEOTIDE SEQUENCE [LARGE SCALE GENOMIC DNA]</scope>
    <source>
        <strain evidence="4">ATCC MYA-4681 / CBS 112371</strain>
    </source>
</reference>
<keyword evidence="2" id="KW-1133">Transmembrane helix</keyword>
<proteinExistence type="predicted"/>
<sequence>MSSRRGETRPRGNLMLLVMMELSWAMLCHPTLWRILFFSSWACLSDGGSARQTAGDEEVEEEEEEEKKKVLGQESLQKSPSYRGCCPKHLYLYTERPPRPAGEALFKIIYRRAANYLKGTPS</sequence>
<evidence type="ECO:0000313" key="3">
    <source>
        <dbReference type="EMBL" id="EFE32818.1"/>
    </source>
</evidence>
<dbReference type="RefSeq" id="XP_003013458.1">
    <property type="nucleotide sequence ID" value="XM_003013412.1"/>
</dbReference>
<comment type="caution">
    <text evidence="3">The sequence shown here is derived from an EMBL/GenBank/DDBJ whole genome shotgun (WGS) entry which is preliminary data.</text>
</comment>
<keyword evidence="2" id="KW-0472">Membrane</keyword>
<feature type="region of interest" description="Disordered" evidence="1">
    <location>
        <begin position="46"/>
        <end position="79"/>
    </location>
</feature>
<protein>
    <submittedName>
        <fullName evidence="3">Uncharacterized protein</fullName>
    </submittedName>
</protein>
<dbReference type="AlphaFoldDB" id="D4AVR2"/>
<keyword evidence="2" id="KW-0812">Transmembrane</keyword>
<evidence type="ECO:0000313" key="4">
    <source>
        <dbReference type="Proteomes" id="UP000008866"/>
    </source>
</evidence>
<dbReference type="EMBL" id="ABSU01000013">
    <property type="protein sequence ID" value="EFE32818.1"/>
    <property type="molecule type" value="Genomic_DNA"/>
</dbReference>
<dbReference type="KEGG" id="abe:ARB_00276"/>
<evidence type="ECO:0000256" key="2">
    <source>
        <dbReference type="SAM" id="Phobius"/>
    </source>
</evidence>
<organism evidence="3 4">
    <name type="scientific">Arthroderma benhamiae (strain ATCC MYA-4681 / CBS 112371)</name>
    <name type="common">Trichophyton mentagrophytes</name>
    <dbReference type="NCBI Taxonomy" id="663331"/>
    <lineage>
        <taxon>Eukaryota</taxon>
        <taxon>Fungi</taxon>
        <taxon>Dikarya</taxon>
        <taxon>Ascomycota</taxon>
        <taxon>Pezizomycotina</taxon>
        <taxon>Eurotiomycetes</taxon>
        <taxon>Eurotiomycetidae</taxon>
        <taxon>Onygenales</taxon>
        <taxon>Arthrodermataceae</taxon>
        <taxon>Trichophyton</taxon>
    </lineage>
</organism>
<name>D4AVR2_ARTBC</name>
<accession>D4AVR2</accession>
<feature type="transmembrane region" description="Helical" evidence="2">
    <location>
        <begin position="12"/>
        <end position="33"/>
    </location>
</feature>